<feature type="region of interest" description="Disordered" evidence="1">
    <location>
        <begin position="81"/>
        <end position="120"/>
    </location>
</feature>
<keyword evidence="3" id="KW-1185">Reference proteome</keyword>
<dbReference type="Gene3D" id="3.30.420.10">
    <property type="entry name" value="Ribonuclease H-like superfamily/Ribonuclease H"/>
    <property type="match status" value="1"/>
</dbReference>
<gene>
    <name evidence="2" type="ORF">V8G54_012029</name>
</gene>
<name>A0AAQ3S2Z4_VIGMU</name>
<feature type="compositionally biased region" description="Basic and acidic residues" evidence="1">
    <location>
        <begin position="92"/>
        <end position="120"/>
    </location>
</feature>
<evidence type="ECO:0000313" key="3">
    <source>
        <dbReference type="Proteomes" id="UP001374535"/>
    </source>
</evidence>
<reference evidence="2 3" key="1">
    <citation type="journal article" date="2023" name="Life. Sci Alliance">
        <title>Evolutionary insights into 3D genome organization and epigenetic landscape of Vigna mungo.</title>
        <authorList>
            <person name="Junaid A."/>
            <person name="Singh B."/>
            <person name="Bhatia S."/>
        </authorList>
    </citation>
    <scope>NUCLEOTIDE SEQUENCE [LARGE SCALE GENOMIC DNA]</scope>
    <source>
        <strain evidence="2">Urdbean</strain>
    </source>
</reference>
<organism evidence="2 3">
    <name type="scientific">Vigna mungo</name>
    <name type="common">Black gram</name>
    <name type="synonym">Phaseolus mungo</name>
    <dbReference type="NCBI Taxonomy" id="3915"/>
    <lineage>
        <taxon>Eukaryota</taxon>
        <taxon>Viridiplantae</taxon>
        <taxon>Streptophyta</taxon>
        <taxon>Embryophyta</taxon>
        <taxon>Tracheophyta</taxon>
        <taxon>Spermatophyta</taxon>
        <taxon>Magnoliopsida</taxon>
        <taxon>eudicotyledons</taxon>
        <taxon>Gunneridae</taxon>
        <taxon>Pentapetalae</taxon>
        <taxon>rosids</taxon>
        <taxon>fabids</taxon>
        <taxon>Fabales</taxon>
        <taxon>Fabaceae</taxon>
        <taxon>Papilionoideae</taxon>
        <taxon>50 kb inversion clade</taxon>
        <taxon>NPAAA clade</taxon>
        <taxon>indigoferoid/millettioid clade</taxon>
        <taxon>Phaseoleae</taxon>
        <taxon>Vigna</taxon>
    </lineage>
</organism>
<dbReference type="AlphaFoldDB" id="A0AAQ3S2Z4"/>
<dbReference type="Proteomes" id="UP001374535">
    <property type="component" value="Chromosome 4"/>
</dbReference>
<sequence>MNEQFEAANKIIVQELKKRLGEAKGGWVDEIDKVLWGYRCSPHSLTRESPFNLTYGTNAMLPVEIGEPTIRRQLSDMDLNAEQLQSNLDGEEGSKKIDFEESQDVRKLTPDRVEGTKSKN</sequence>
<dbReference type="GO" id="GO:0003676">
    <property type="term" value="F:nucleic acid binding"/>
    <property type="evidence" value="ECO:0007669"/>
    <property type="project" value="InterPro"/>
</dbReference>
<dbReference type="InterPro" id="IPR036397">
    <property type="entry name" value="RNaseH_sf"/>
</dbReference>
<dbReference type="PANTHER" id="PTHR48475:SF2">
    <property type="entry name" value="RIBONUCLEASE H"/>
    <property type="match status" value="1"/>
</dbReference>
<evidence type="ECO:0000313" key="2">
    <source>
        <dbReference type="EMBL" id="WVZ14463.1"/>
    </source>
</evidence>
<dbReference type="PANTHER" id="PTHR48475">
    <property type="entry name" value="RIBONUCLEASE H"/>
    <property type="match status" value="1"/>
</dbReference>
<dbReference type="InterPro" id="IPR012337">
    <property type="entry name" value="RNaseH-like_sf"/>
</dbReference>
<proteinExistence type="predicted"/>
<dbReference type="SUPFAM" id="SSF53098">
    <property type="entry name" value="Ribonuclease H-like"/>
    <property type="match status" value="1"/>
</dbReference>
<dbReference type="EMBL" id="CP144697">
    <property type="protein sequence ID" value="WVZ14463.1"/>
    <property type="molecule type" value="Genomic_DNA"/>
</dbReference>
<protein>
    <submittedName>
        <fullName evidence="2">Uncharacterized protein</fullName>
    </submittedName>
</protein>
<evidence type="ECO:0000256" key="1">
    <source>
        <dbReference type="SAM" id="MobiDB-lite"/>
    </source>
</evidence>
<accession>A0AAQ3S2Z4</accession>